<dbReference type="Proteomes" id="UP000050501">
    <property type="component" value="Unassembled WGS sequence"/>
</dbReference>
<dbReference type="EMBL" id="LGCM01000007">
    <property type="protein sequence ID" value="KPL91117.1"/>
    <property type="molecule type" value="Genomic_DNA"/>
</dbReference>
<reference evidence="2 3" key="1">
    <citation type="submission" date="2015-07" db="EMBL/GenBank/DDBJ databases">
        <title>Genome sequence of Levilinea saccharolytica DSM 16555.</title>
        <authorList>
            <person name="Hemp J."/>
            <person name="Ward L.M."/>
            <person name="Pace L.A."/>
            <person name="Fischer W.W."/>
        </authorList>
    </citation>
    <scope>NUCLEOTIDE SEQUENCE [LARGE SCALE GENOMIC DNA]</scope>
    <source>
        <strain evidence="2 3">KIBI-1</strain>
    </source>
</reference>
<gene>
    <name evidence="2" type="ORF">ADN01_01760</name>
</gene>
<comment type="caution">
    <text evidence="2">The sequence shown here is derived from an EMBL/GenBank/DDBJ whole genome shotgun (WGS) entry which is preliminary data.</text>
</comment>
<dbReference type="STRING" id="229921.ADN01_01760"/>
<organism evidence="2 3">
    <name type="scientific">Levilinea saccharolytica</name>
    <dbReference type="NCBI Taxonomy" id="229921"/>
    <lineage>
        <taxon>Bacteria</taxon>
        <taxon>Bacillati</taxon>
        <taxon>Chloroflexota</taxon>
        <taxon>Anaerolineae</taxon>
        <taxon>Anaerolineales</taxon>
        <taxon>Anaerolineaceae</taxon>
        <taxon>Levilinea</taxon>
    </lineage>
</organism>
<sequence>MFAVSLLALIFFIGLAVDAGAIYVTYGQLKRAVDAASVAAANDFKKGYTRDQMEDSARQVLIVHQVDLDRITLNVYICDNNGDGARDADLQTNVPQFFARCPDTANGESPRKFVWVDASMKAPFYFLSLLGFQSVDLSTNAISEAAPIDLLIVLDISESMGVDTPGYTVNDFNPANCNANTESYDDDDNAATAAIPIVGNCAPLIQAKKAAIKLVDTLYDGYDSVSVVTFDQVAYQVPIADTYDMAAVKQAIGAIALHDDPPYNRLWDTWKNPGRVNLSNPEDRDGDGADYDNPAVVGYTCPTFTANDGTEFGPPEEHYLDDRWWQTGNPALVPGGEGAPDPFGWGGVPCDRDDKLDAYDWDRNGKWTQYDHDTSGAWLTANDPDGAGALSVTLSPLSTCTGCGIRVAANVLRQTGRPSSVWVMVLLSDGAVNLSDTHVNAGELNGEDVIPSWFPMGFCTGRLFGPCVKDFGVGAEDGSANDGYWCSACQDNFKATRYCVDHEEATCPDDTTWIGDTWTPNTLQKRYSVYDYALDMTDEAALTRSTKLTEPAGNDIAIYTIGLGAASSGADLLRYLAAVGDDGDRTTDPCAPFAANPTRDCGQYYFADTSYELQEIFEDIASRIYTRITD</sequence>
<keyword evidence="3" id="KW-1185">Reference proteome</keyword>
<evidence type="ECO:0000313" key="2">
    <source>
        <dbReference type="EMBL" id="KPL91117.1"/>
    </source>
</evidence>
<dbReference type="SUPFAM" id="SSF53300">
    <property type="entry name" value="vWA-like"/>
    <property type="match status" value="2"/>
</dbReference>
<dbReference type="Pfam" id="PF13400">
    <property type="entry name" value="Tad"/>
    <property type="match status" value="1"/>
</dbReference>
<accession>A0A0P6Y100</accession>
<dbReference type="AlphaFoldDB" id="A0A0P6Y100"/>
<evidence type="ECO:0000313" key="3">
    <source>
        <dbReference type="Proteomes" id="UP000050501"/>
    </source>
</evidence>
<proteinExistence type="predicted"/>
<protein>
    <recommendedName>
        <fullName evidence="1">Putative Flp pilus-assembly TadG-like N-terminal domain-containing protein</fullName>
    </recommendedName>
</protein>
<dbReference type="InterPro" id="IPR036465">
    <property type="entry name" value="vWFA_dom_sf"/>
</dbReference>
<dbReference type="InterPro" id="IPR028087">
    <property type="entry name" value="Tad_N"/>
</dbReference>
<name>A0A0P6Y100_9CHLR</name>
<feature type="domain" description="Putative Flp pilus-assembly TadG-like N-terminal" evidence="1">
    <location>
        <begin position="1"/>
        <end position="43"/>
    </location>
</feature>
<evidence type="ECO:0000259" key="1">
    <source>
        <dbReference type="Pfam" id="PF13400"/>
    </source>
</evidence>
<dbReference type="Gene3D" id="3.40.50.410">
    <property type="entry name" value="von Willebrand factor, type A domain"/>
    <property type="match status" value="2"/>
</dbReference>